<dbReference type="OrthoDB" id="5350595at2759"/>
<accession>A0A913WSC3</accession>
<dbReference type="Pfam" id="PF19311">
    <property type="entry name" value="KELAA"/>
    <property type="match status" value="1"/>
</dbReference>
<evidence type="ECO:0000313" key="4">
    <source>
        <dbReference type="EnsemblMetazoa" id="XP_020893365.1"/>
    </source>
</evidence>
<feature type="region of interest" description="Disordered" evidence="2">
    <location>
        <begin position="203"/>
        <end position="238"/>
    </location>
</feature>
<dbReference type="InterPro" id="IPR045669">
    <property type="entry name" value="FHIP_C"/>
</dbReference>
<dbReference type="InterPro" id="IPR019384">
    <property type="entry name" value="FHIP"/>
</dbReference>
<dbReference type="PANTHER" id="PTHR21705:SF12">
    <property type="entry name" value="FHF COMPLEX SUBUNIT HOOK-INTERACTING PROTEIN C-TERMINAL DOMAIN-CONTAINING PROTEIN"/>
    <property type="match status" value="1"/>
</dbReference>
<organism evidence="4 5">
    <name type="scientific">Exaiptasia diaphana</name>
    <name type="common">Tropical sea anemone</name>
    <name type="synonym">Aiptasia pulchella</name>
    <dbReference type="NCBI Taxonomy" id="2652724"/>
    <lineage>
        <taxon>Eukaryota</taxon>
        <taxon>Metazoa</taxon>
        <taxon>Cnidaria</taxon>
        <taxon>Anthozoa</taxon>
        <taxon>Hexacorallia</taxon>
        <taxon>Actiniaria</taxon>
        <taxon>Aiptasiidae</taxon>
        <taxon>Exaiptasia</taxon>
    </lineage>
</organism>
<dbReference type="EnsemblMetazoa" id="XM_021037706.2">
    <property type="protein sequence ID" value="XP_020893365.1"/>
    <property type="gene ID" value="LOC110232497"/>
</dbReference>
<feature type="compositionally biased region" description="Polar residues" evidence="2">
    <location>
        <begin position="203"/>
        <end position="213"/>
    </location>
</feature>
<sequence length="736" mass="82429">MLSKIKSLVNEAVEALAPDLPPQESFVFHWKAVTNYFIEATDEKVPVHSTNIPYHLGKMLYILKKEEEDATGGSTGPCLEYLLQHKILDTLHTLGRADCPPGMKQEVLSFFANLLAKMHQPLLPHVNVYRPVHRLIRLCGEVRAAPSENEEVHFLCTVCSKLRQDPYLVNFFLEFSALNSCSCIACQQAISKDSPNDAVCTTSTFPSSSNSAKSLEKNDPTTVGNDTGTPTDSRRRDKPDYTLVNSLLNLMKSEDSRIGVKACEGLMLCASLPEDHAATVIILYTPFCEIMADRLNPLFEALPQSMDPNGITDVSAKWGLDHIDNDEDIATFPGKRQLISFLSWFDYVDQLCKESHKLVGRALAVSIRERFLHQSVEPRFMQQSEQGVITTTAIIRRCLKSITSRHLLMEFSVFLLGEQDKPEVQSQGENGHRIRQKLIERCDHISDELSIETLKLLETLLLKPCSIMLDTLVICNLRSRKYYDSSNLENGTSADEVIPPSPKTPITPPLTPDGVSPLTIVTSAGDVEREEVVKIVNSFLSLVPEQVKSSALTGDTGYDTYLRDAHKQHRERSFQCCQFEWPSSPTSSNSDDDTRGVFYEGAFLNMLFKKLQRLLDQTYDINLHVTSVIALLAQFSHPNLHEYLLNPHLPVKPGCTTLYSTLENVVKDLNGRIERLPNFQKSVVTIRKQLMGIATSPDQKSMANNNLLEACIVLEEFCKELAAIAFVKTTATLHSQ</sequence>
<feature type="domain" description="FHF complex subunit HOOK-interacting protein C-terminal" evidence="3">
    <location>
        <begin position="600"/>
        <end position="692"/>
    </location>
</feature>
<keyword evidence="5" id="KW-1185">Reference proteome</keyword>
<protein>
    <recommendedName>
        <fullName evidence="3">FHF complex subunit HOOK-interacting protein C-terminal domain-containing protein</fullName>
    </recommendedName>
</protein>
<comment type="similarity">
    <text evidence="1">Belongs to the FHIP family.</text>
</comment>
<dbReference type="PANTHER" id="PTHR21705">
    <property type="entry name" value="RAI16 PROTEIN-RELATED"/>
    <property type="match status" value="1"/>
</dbReference>
<dbReference type="Proteomes" id="UP000887567">
    <property type="component" value="Unplaced"/>
</dbReference>
<dbReference type="OMA" id="VQTEFFF"/>
<reference evidence="4" key="1">
    <citation type="submission" date="2022-11" db="UniProtKB">
        <authorList>
            <consortium name="EnsemblMetazoa"/>
        </authorList>
    </citation>
    <scope>IDENTIFICATION</scope>
</reference>
<dbReference type="AlphaFoldDB" id="A0A913WSC3"/>
<dbReference type="Pfam" id="PF10257">
    <property type="entry name" value="RAI16-like"/>
    <property type="match status" value="1"/>
</dbReference>
<feature type="region of interest" description="Disordered" evidence="2">
    <location>
        <begin position="491"/>
        <end position="512"/>
    </location>
</feature>
<dbReference type="Pfam" id="PF19314">
    <property type="entry name" value="DUF5917"/>
    <property type="match status" value="1"/>
</dbReference>
<feature type="compositionally biased region" description="Pro residues" evidence="2">
    <location>
        <begin position="499"/>
        <end position="511"/>
    </location>
</feature>
<dbReference type="KEGG" id="epa:110232497"/>
<evidence type="ECO:0000256" key="2">
    <source>
        <dbReference type="SAM" id="MobiDB-lite"/>
    </source>
</evidence>
<evidence type="ECO:0000313" key="5">
    <source>
        <dbReference type="Proteomes" id="UP000887567"/>
    </source>
</evidence>
<dbReference type="RefSeq" id="XP_020893365.1">
    <property type="nucleotide sequence ID" value="XM_021037706.2"/>
</dbReference>
<dbReference type="GeneID" id="110232497"/>
<proteinExistence type="inferred from homology"/>
<evidence type="ECO:0000259" key="3">
    <source>
        <dbReference type="Pfam" id="PF19314"/>
    </source>
</evidence>
<name>A0A913WSC3_EXADI</name>
<feature type="compositionally biased region" description="Polar residues" evidence="2">
    <location>
        <begin position="220"/>
        <end position="231"/>
    </location>
</feature>
<dbReference type="InterPro" id="IPR045668">
    <property type="entry name" value="FHIP_KELAA_motif"/>
</dbReference>
<evidence type="ECO:0000256" key="1">
    <source>
        <dbReference type="ARBA" id="ARBA00024336"/>
    </source>
</evidence>